<feature type="signal peptide" evidence="2">
    <location>
        <begin position="1"/>
        <end position="29"/>
    </location>
</feature>
<protein>
    <submittedName>
        <fullName evidence="4">ComEC/Rec2 family competence protein</fullName>
    </submittedName>
</protein>
<feature type="region of interest" description="Disordered" evidence="1">
    <location>
        <begin position="34"/>
        <end position="59"/>
    </location>
</feature>
<dbReference type="SMART" id="SM00849">
    <property type="entry name" value="Lactamase_B"/>
    <property type="match status" value="1"/>
</dbReference>
<dbReference type="Pfam" id="PF00753">
    <property type="entry name" value="Lactamase_B"/>
    <property type="match status" value="1"/>
</dbReference>
<dbReference type="EMBL" id="JBJHZY010000001">
    <property type="protein sequence ID" value="MFL0268324.1"/>
    <property type="molecule type" value="Genomic_DNA"/>
</dbReference>
<name>A0ABW8TSN2_9CLOT</name>
<dbReference type="SUPFAM" id="SSF56281">
    <property type="entry name" value="Metallo-hydrolase/oxidoreductase"/>
    <property type="match status" value="1"/>
</dbReference>
<keyword evidence="5" id="KW-1185">Reference proteome</keyword>
<evidence type="ECO:0000259" key="3">
    <source>
        <dbReference type="SMART" id="SM00849"/>
    </source>
</evidence>
<comment type="caution">
    <text evidence="4">The sequence shown here is derived from an EMBL/GenBank/DDBJ whole genome shotgun (WGS) entry which is preliminary data.</text>
</comment>
<dbReference type="PANTHER" id="PTHR30619:SF7">
    <property type="entry name" value="BETA-LACTAMASE DOMAIN PROTEIN"/>
    <property type="match status" value="1"/>
</dbReference>
<dbReference type="InterPro" id="IPR035681">
    <property type="entry name" value="ComA-like_MBL"/>
</dbReference>
<evidence type="ECO:0000313" key="4">
    <source>
        <dbReference type="EMBL" id="MFL0268324.1"/>
    </source>
</evidence>
<dbReference type="Proteomes" id="UP001623661">
    <property type="component" value="Unassembled WGS sequence"/>
</dbReference>
<dbReference type="PROSITE" id="PS51257">
    <property type="entry name" value="PROKAR_LIPOPROTEIN"/>
    <property type="match status" value="1"/>
</dbReference>
<organism evidence="4 5">
    <name type="scientific">Candidatus Clostridium radicumherbarum</name>
    <dbReference type="NCBI Taxonomy" id="3381662"/>
    <lineage>
        <taxon>Bacteria</taxon>
        <taxon>Bacillati</taxon>
        <taxon>Bacillota</taxon>
        <taxon>Clostridia</taxon>
        <taxon>Eubacteriales</taxon>
        <taxon>Clostridiaceae</taxon>
        <taxon>Clostridium</taxon>
    </lineage>
</organism>
<accession>A0ABW8TSN2</accession>
<feature type="chain" id="PRO_5045105868" evidence="2">
    <location>
        <begin position="30"/>
        <end position="326"/>
    </location>
</feature>
<reference evidence="4 5" key="1">
    <citation type="submission" date="2024-11" db="EMBL/GenBank/DDBJ databases">
        <authorList>
            <person name="Heng Y.C."/>
            <person name="Lim A.C.H."/>
            <person name="Lee J.K.Y."/>
            <person name="Kittelmann S."/>
        </authorList>
    </citation>
    <scope>NUCLEOTIDE SEQUENCE [LARGE SCALE GENOMIC DNA]</scope>
    <source>
        <strain evidence="4 5">WILCCON 0202</strain>
    </source>
</reference>
<feature type="domain" description="Metallo-beta-lactamase" evidence="3">
    <location>
        <begin position="78"/>
        <end position="271"/>
    </location>
</feature>
<gene>
    <name evidence="4" type="ORF">ACJDUH_09420</name>
</gene>
<keyword evidence="2" id="KW-0732">Signal</keyword>
<proteinExistence type="predicted"/>
<evidence type="ECO:0000313" key="5">
    <source>
        <dbReference type="Proteomes" id="UP001623661"/>
    </source>
</evidence>
<dbReference type="InterPro" id="IPR052159">
    <property type="entry name" value="Competence_DNA_uptake"/>
</dbReference>
<dbReference type="RefSeq" id="WP_406764900.1">
    <property type="nucleotide sequence ID" value="NZ_JBJHZY010000001.1"/>
</dbReference>
<dbReference type="InterPro" id="IPR001279">
    <property type="entry name" value="Metallo-B-lactamas"/>
</dbReference>
<evidence type="ECO:0000256" key="2">
    <source>
        <dbReference type="SAM" id="SignalP"/>
    </source>
</evidence>
<dbReference type="InterPro" id="IPR036866">
    <property type="entry name" value="RibonucZ/Hydroxyglut_hydro"/>
</dbReference>
<dbReference type="CDD" id="cd07731">
    <property type="entry name" value="ComA-like_MBL-fold"/>
    <property type="match status" value="1"/>
</dbReference>
<evidence type="ECO:0000256" key="1">
    <source>
        <dbReference type="SAM" id="MobiDB-lite"/>
    </source>
</evidence>
<dbReference type="PANTHER" id="PTHR30619">
    <property type="entry name" value="DNA INTERNALIZATION/COMPETENCE PROTEIN COMEC/REC2"/>
    <property type="match status" value="1"/>
</dbReference>
<dbReference type="Gene3D" id="3.60.15.10">
    <property type="entry name" value="Ribonuclease Z/Hydroxyacylglutathione hydrolase-like"/>
    <property type="match status" value="1"/>
</dbReference>
<sequence>MNKSTFIYKRHILMLLLSMLILLSGCSTNNSKSAISGDVSNSTNSKLDSQSNDNSVKETSSLVTVNGKLKVHYINVGQGDSILVQQGSQNMLIDAGTNDSTETLINYLKSQNIKKLDYFILTHPHEDHIGGADAIINSLNIGTIYMSKVTTNTKTFKDVVTAMNKKGLKAKVPVVGTNFKLGDANCNILGPINTVSGDLNTYSIVLKVTFGNNKFLFTGDAQVSNEKDMINKGLDLSADVLKLGHHGSHTSTSLDFLNKVNPKYAVVSCGVKNDYGHPHKEVMQRLQAKNIKLYRTDESGTIICLSDGKNISFNTKPGDYKNGSSN</sequence>